<dbReference type="InterPro" id="IPR041657">
    <property type="entry name" value="HTH_17"/>
</dbReference>
<dbReference type="RefSeq" id="WP_182253225.1">
    <property type="nucleotide sequence ID" value="NZ_CP043732.1"/>
</dbReference>
<evidence type="ECO:0000259" key="1">
    <source>
        <dbReference type="Pfam" id="PF12728"/>
    </source>
</evidence>
<evidence type="ECO:0000313" key="2">
    <source>
        <dbReference type="EMBL" id="QMU98209.1"/>
    </source>
</evidence>
<organism evidence="2 3">
    <name type="scientific">Microbacterium esteraromaticum</name>
    <dbReference type="NCBI Taxonomy" id="57043"/>
    <lineage>
        <taxon>Bacteria</taxon>
        <taxon>Bacillati</taxon>
        <taxon>Actinomycetota</taxon>
        <taxon>Actinomycetes</taxon>
        <taxon>Micrococcales</taxon>
        <taxon>Microbacteriaceae</taxon>
        <taxon>Microbacterium</taxon>
    </lineage>
</organism>
<feature type="domain" description="Helix-turn-helix" evidence="1">
    <location>
        <begin position="26"/>
        <end position="64"/>
    </location>
</feature>
<gene>
    <name evidence="2" type="ORF">FVO59_14210</name>
</gene>
<dbReference type="EMBL" id="CP043732">
    <property type="protein sequence ID" value="QMU98209.1"/>
    <property type="molecule type" value="Genomic_DNA"/>
</dbReference>
<dbReference type="AlphaFoldDB" id="A0A7D8AL53"/>
<protein>
    <submittedName>
        <fullName evidence="2">Helix-turn-helix domain-containing protein</fullName>
    </submittedName>
</protein>
<proteinExistence type="predicted"/>
<accession>A0A7D8AL53</accession>
<name>A0A7D8AL53_9MICO</name>
<evidence type="ECO:0000313" key="3">
    <source>
        <dbReference type="Proteomes" id="UP000515708"/>
    </source>
</evidence>
<sequence length="78" mass="8440">MPATVKPAVTLTAADFDLPNPLPVAFDVRDAAPILGVGESTMWLAVRSGEIPSIRIRGRVLIPTVPFLRMFGIEHTND</sequence>
<reference evidence="2 3" key="1">
    <citation type="journal article" date="2020" name="Front. Microbiol.">
        <title>Design of Bacterial Strain-Specific qPCR Assays Using NGS Data and Publicly Available Resources and Its Application to Track Biocontrol Strains.</title>
        <authorList>
            <person name="Hernandez I."/>
            <person name="Sant C."/>
            <person name="Martinez R."/>
            <person name="Fernandez C."/>
        </authorList>
    </citation>
    <scope>NUCLEOTIDE SEQUENCE [LARGE SCALE GENOMIC DNA]</scope>
    <source>
        <strain evidence="2 3">B24</strain>
    </source>
</reference>
<dbReference type="Pfam" id="PF12728">
    <property type="entry name" value="HTH_17"/>
    <property type="match status" value="1"/>
</dbReference>
<dbReference type="Proteomes" id="UP000515708">
    <property type="component" value="Chromosome"/>
</dbReference>